<dbReference type="AlphaFoldDB" id="E2AV48"/>
<organism evidence="2">
    <name type="scientific">Camponotus floridanus</name>
    <name type="common">Florida carpenter ant</name>
    <dbReference type="NCBI Taxonomy" id="104421"/>
    <lineage>
        <taxon>Eukaryota</taxon>
        <taxon>Metazoa</taxon>
        <taxon>Ecdysozoa</taxon>
        <taxon>Arthropoda</taxon>
        <taxon>Hexapoda</taxon>
        <taxon>Insecta</taxon>
        <taxon>Pterygota</taxon>
        <taxon>Neoptera</taxon>
        <taxon>Endopterygota</taxon>
        <taxon>Hymenoptera</taxon>
        <taxon>Apocrita</taxon>
        <taxon>Aculeata</taxon>
        <taxon>Formicoidea</taxon>
        <taxon>Formicidae</taxon>
        <taxon>Formicinae</taxon>
        <taxon>Camponotus</taxon>
    </lineage>
</organism>
<gene>
    <name evidence="1" type="ORF">EAG_10163</name>
</gene>
<evidence type="ECO:0000313" key="2">
    <source>
        <dbReference type="Proteomes" id="UP000000311"/>
    </source>
</evidence>
<dbReference type="Proteomes" id="UP000000311">
    <property type="component" value="Unassembled WGS sequence"/>
</dbReference>
<evidence type="ECO:0000313" key="1">
    <source>
        <dbReference type="EMBL" id="EFN62691.1"/>
    </source>
</evidence>
<feature type="non-terminal residue" evidence="1">
    <location>
        <position position="75"/>
    </location>
</feature>
<name>E2AV48_CAMFO</name>
<reference evidence="1 2" key="1">
    <citation type="journal article" date="2010" name="Science">
        <title>Genomic comparison of the ants Camponotus floridanus and Harpegnathos saltator.</title>
        <authorList>
            <person name="Bonasio R."/>
            <person name="Zhang G."/>
            <person name="Ye C."/>
            <person name="Mutti N.S."/>
            <person name="Fang X."/>
            <person name="Qin N."/>
            <person name="Donahue G."/>
            <person name="Yang P."/>
            <person name="Li Q."/>
            <person name="Li C."/>
            <person name="Zhang P."/>
            <person name="Huang Z."/>
            <person name="Berger S.L."/>
            <person name="Reinberg D."/>
            <person name="Wang J."/>
            <person name="Liebig J."/>
        </authorList>
    </citation>
    <scope>NUCLEOTIDE SEQUENCE [LARGE SCALE GENOMIC DNA]</scope>
    <source>
        <strain evidence="2">C129</strain>
    </source>
</reference>
<protein>
    <submittedName>
        <fullName evidence="1">Uncharacterized protein</fullName>
    </submittedName>
</protein>
<proteinExistence type="predicted"/>
<dbReference type="EMBL" id="GL443022">
    <property type="protein sequence ID" value="EFN62691.1"/>
    <property type="molecule type" value="Genomic_DNA"/>
</dbReference>
<sequence>KIWHPARIGDLTAVHFSTPRRTMRNIRLVQEKTNEQAKKIKILQDKNRRLLKKVSSLQDLILHLKQKNLISENAA</sequence>
<accession>E2AV48</accession>
<feature type="non-terminal residue" evidence="1">
    <location>
        <position position="1"/>
    </location>
</feature>
<dbReference type="InParanoid" id="E2AV48"/>
<keyword evidence="2" id="KW-1185">Reference proteome</keyword>